<dbReference type="Gene3D" id="1.20.5.160">
    <property type="entry name" value="Bacterial aa3 type cytochrome c oxidase subunit IV"/>
    <property type="match status" value="1"/>
</dbReference>
<keyword evidence="1" id="KW-1133">Transmembrane helix</keyword>
<accession>A0A552UHC1</accession>
<dbReference type="Pfam" id="PF07835">
    <property type="entry name" value="COX4_pro_2"/>
    <property type="match status" value="1"/>
</dbReference>
<gene>
    <name evidence="3" type="ORF">FMM06_05575</name>
</gene>
<evidence type="ECO:0000313" key="4">
    <source>
        <dbReference type="Proteomes" id="UP000317894"/>
    </source>
</evidence>
<organism evidence="3 4">
    <name type="scientific">Glacieibacterium frigidum</name>
    <dbReference type="NCBI Taxonomy" id="2593303"/>
    <lineage>
        <taxon>Bacteria</taxon>
        <taxon>Pseudomonadati</taxon>
        <taxon>Pseudomonadota</taxon>
        <taxon>Alphaproteobacteria</taxon>
        <taxon>Sphingomonadales</taxon>
        <taxon>Sphingosinicellaceae</taxon>
        <taxon>Glacieibacterium</taxon>
    </lineage>
</organism>
<evidence type="ECO:0000313" key="3">
    <source>
        <dbReference type="EMBL" id="TRW17618.1"/>
    </source>
</evidence>
<dbReference type="InterPro" id="IPR036596">
    <property type="entry name" value="Cyt-C_aa3_sf"/>
</dbReference>
<dbReference type="Proteomes" id="UP000317894">
    <property type="component" value="Unassembled WGS sequence"/>
</dbReference>
<feature type="domain" description="Cytochrome c oxidase subunit IV bacterial aa3 type" evidence="2">
    <location>
        <begin position="17"/>
        <end position="47"/>
    </location>
</feature>
<evidence type="ECO:0000259" key="2">
    <source>
        <dbReference type="Pfam" id="PF07835"/>
    </source>
</evidence>
<evidence type="ECO:0000256" key="1">
    <source>
        <dbReference type="SAM" id="Phobius"/>
    </source>
</evidence>
<feature type="transmembrane region" description="Helical" evidence="1">
    <location>
        <begin position="28"/>
        <end position="48"/>
    </location>
</feature>
<dbReference type="EMBL" id="VJWA01000001">
    <property type="protein sequence ID" value="TRW17618.1"/>
    <property type="molecule type" value="Genomic_DNA"/>
</dbReference>
<dbReference type="RefSeq" id="WP_143555163.1">
    <property type="nucleotide sequence ID" value="NZ_VJWA01000001.1"/>
</dbReference>
<dbReference type="AlphaFoldDB" id="A0A552UHC1"/>
<protein>
    <submittedName>
        <fullName evidence="3">Aa3-type cytochrome c oxidase subunit IV</fullName>
    </submittedName>
</protein>
<sequence>MADEVGGHVGDDGAAVEHAATYERFMGMLKWGVVAIAILLILMALFLVR</sequence>
<proteinExistence type="predicted"/>
<dbReference type="SUPFAM" id="SSF81469">
    <property type="entry name" value="Bacterial aa3 type cytochrome c oxidase subunit IV"/>
    <property type="match status" value="1"/>
</dbReference>
<name>A0A552UHC1_9SPHN</name>
<keyword evidence="4" id="KW-1185">Reference proteome</keyword>
<keyword evidence="1" id="KW-0472">Membrane</keyword>
<keyword evidence="1" id="KW-0812">Transmembrane</keyword>
<comment type="caution">
    <text evidence="3">The sequence shown here is derived from an EMBL/GenBank/DDBJ whole genome shotgun (WGS) entry which is preliminary data.</text>
</comment>
<reference evidence="3 4" key="1">
    <citation type="submission" date="2019-07" db="EMBL/GenBank/DDBJ databases">
        <title>Novel species isolated from glacier.</title>
        <authorList>
            <person name="Liu Q."/>
            <person name="Xin Y.-H."/>
        </authorList>
    </citation>
    <scope>NUCLEOTIDE SEQUENCE [LARGE SCALE GENOMIC DNA]</scope>
    <source>
        <strain evidence="3 4">LB1R16</strain>
    </source>
</reference>
<dbReference type="InterPro" id="IPR012422">
    <property type="entry name" value="Cyt_c_oxidase_su4_bac-aa3"/>
</dbReference>